<organism evidence="1 2">
    <name type="scientific">Salipiger aestuarii</name>
    <dbReference type="NCBI Taxonomy" id="568098"/>
    <lineage>
        <taxon>Bacteria</taxon>
        <taxon>Pseudomonadati</taxon>
        <taxon>Pseudomonadota</taxon>
        <taxon>Alphaproteobacteria</taxon>
        <taxon>Rhodobacterales</taxon>
        <taxon>Roseobacteraceae</taxon>
        <taxon>Salipiger</taxon>
    </lineage>
</organism>
<gene>
    <name evidence="1" type="ORF">ATI53_10914</name>
</gene>
<evidence type="ECO:0000313" key="2">
    <source>
        <dbReference type="Proteomes" id="UP000249165"/>
    </source>
</evidence>
<dbReference type="Proteomes" id="UP000249165">
    <property type="component" value="Unassembled WGS sequence"/>
</dbReference>
<reference evidence="1 2" key="1">
    <citation type="submission" date="2018-06" db="EMBL/GenBank/DDBJ databases">
        <title>Genomic Encyclopedia of Archaeal and Bacterial Type Strains, Phase II (KMG-II): from individual species to whole genera.</title>
        <authorList>
            <person name="Goeker M."/>
        </authorList>
    </citation>
    <scope>NUCLEOTIDE SEQUENCE [LARGE SCALE GENOMIC DNA]</scope>
    <source>
        <strain evidence="1 2">DSM 22011</strain>
    </source>
</reference>
<accession>A0A327XG32</accession>
<dbReference type="GO" id="GO:0016740">
    <property type="term" value="F:transferase activity"/>
    <property type="evidence" value="ECO:0007669"/>
    <property type="project" value="UniProtKB-KW"/>
</dbReference>
<dbReference type="SUPFAM" id="SSF52540">
    <property type="entry name" value="P-loop containing nucleoside triphosphate hydrolases"/>
    <property type="match status" value="1"/>
</dbReference>
<protein>
    <submittedName>
        <fullName evidence="1">Sulfotransferase domain-containing protein</fullName>
    </submittedName>
</protein>
<evidence type="ECO:0000313" key="1">
    <source>
        <dbReference type="EMBL" id="RAK07813.1"/>
    </source>
</evidence>
<proteinExistence type="predicted"/>
<keyword evidence="1" id="KW-0808">Transferase</keyword>
<name>A0A327XG32_9RHOB</name>
<dbReference type="EMBL" id="QLMG01000091">
    <property type="protein sequence ID" value="RAK07813.1"/>
    <property type="molecule type" value="Genomic_DNA"/>
</dbReference>
<dbReference type="OrthoDB" id="547419at2"/>
<dbReference type="Gene3D" id="3.40.50.300">
    <property type="entry name" value="P-loop containing nucleotide triphosphate hydrolases"/>
    <property type="match status" value="1"/>
</dbReference>
<comment type="caution">
    <text evidence="1">The sequence shown here is derived from an EMBL/GenBank/DDBJ whole genome shotgun (WGS) entry which is preliminary data.</text>
</comment>
<dbReference type="AlphaFoldDB" id="A0A327XG32"/>
<keyword evidence="2" id="KW-1185">Reference proteome</keyword>
<dbReference type="RefSeq" id="WP_111551413.1">
    <property type="nucleotide sequence ID" value="NZ_LIGL01000107.1"/>
</dbReference>
<sequence length="360" mass="41080">MAKTLILHIGHYKTGTTALQVFFSQNTRFLRNQGIEYPDLWMHNAKHSDFAFSILKAAGISGPLMFDYADETSPRQMWGMLMDHVRHSPADTVLISSEELMRIGQFPEAVQILREVLGRRPDGIDIKIVAYLRDPQSHMLSWYNQLIKMNIPVSDLETALGGEIEDIHFDYRRALEPWIDIAGKDNVLLRPYRNDPGDPNALHRDFFAALNVTLPKALQRSQPDPNPRLDDRVAELLRLMQNLGFPRASINAVRNRALSYLATQDALKAEIVRPLDDIRAQARDGLDWLAQQADGSLPIDAFADRLPEGRPRAEIDRNVLIGFVFAEFIQLRQRVQNFAIPELARRIDALEARLQQKEES</sequence>
<dbReference type="InterPro" id="IPR027417">
    <property type="entry name" value="P-loop_NTPase"/>
</dbReference>